<protein>
    <submittedName>
        <fullName evidence="2">Acetyltransferase GNAT family</fullName>
    </submittedName>
</protein>
<organism evidence="2 3">
    <name type="scientific">Lactococcus lactis subsp. cremoris</name>
    <name type="common">Streptococcus cremoris</name>
    <dbReference type="NCBI Taxonomy" id="1359"/>
    <lineage>
        <taxon>Bacteria</taxon>
        <taxon>Bacillati</taxon>
        <taxon>Bacillota</taxon>
        <taxon>Bacilli</taxon>
        <taxon>Lactobacillales</taxon>
        <taxon>Streptococcaceae</taxon>
        <taxon>Lactococcus</taxon>
    </lineage>
</organism>
<dbReference type="CDD" id="cd04301">
    <property type="entry name" value="NAT_SF"/>
    <property type="match status" value="1"/>
</dbReference>
<reference evidence="2 3" key="1">
    <citation type="submission" date="2015-08" db="EMBL/GenBank/DDBJ databases">
        <title>Draft Genome Sequences of 11 Lactococcus lactis subspecies cremoris strains.</title>
        <authorList>
            <person name="Wels M."/>
            <person name="Backus L."/>
            <person name="Boekhorst J."/>
            <person name="Dijkstra A."/>
            <person name="Beerthuizen M."/>
            <person name="Siezen R."/>
            <person name="Bachmann H."/>
            <person name="Van Hijum S."/>
        </authorList>
    </citation>
    <scope>NUCLEOTIDE SEQUENCE [LARGE SCALE GENOMIC DNA]</scope>
    <source>
        <strain evidence="2 3">KW10</strain>
    </source>
</reference>
<accession>A0A166JKH0</accession>
<dbReference type="Pfam" id="PF00583">
    <property type="entry name" value="Acetyltransf_1"/>
    <property type="match status" value="1"/>
</dbReference>
<dbReference type="SUPFAM" id="SSF55729">
    <property type="entry name" value="Acyl-CoA N-acyltransferases (Nat)"/>
    <property type="match status" value="1"/>
</dbReference>
<dbReference type="AlphaFoldDB" id="A0A166JKH0"/>
<dbReference type="InterPro" id="IPR000182">
    <property type="entry name" value="GNAT_dom"/>
</dbReference>
<dbReference type="EMBL" id="LIYF01000021">
    <property type="protein sequence ID" value="KZK06332.1"/>
    <property type="molecule type" value="Genomic_DNA"/>
</dbReference>
<dbReference type="GO" id="GO:0016747">
    <property type="term" value="F:acyltransferase activity, transferring groups other than amino-acyl groups"/>
    <property type="evidence" value="ECO:0007669"/>
    <property type="project" value="InterPro"/>
</dbReference>
<gene>
    <name evidence="2" type="ORF">AB996_1538</name>
</gene>
<evidence type="ECO:0000259" key="1">
    <source>
        <dbReference type="PROSITE" id="PS51186"/>
    </source>
</evidence>
<evidence type="ECO:0000313" key="2">
    <source>
        <dbReference type="EMBL" id="KZK06332.1"/>
    </source>
</evidence>
<proteinExistence type="predicted"/>
<dbReference type="Proteomes" id="UP000076519">
    <property type="component" value="Unassembled WGS sequence"/>
</dbReference>
<keyword evidence="2" id="KW-0808">Transferase</keyword>
<sequence length="162" mass="18927">MKIELVKVEKSQSNHVLKLYQAIFSLYLKKYHDDEINPANTPLTKIEGWFDKEFMSLFFIKFDEKIVGVVRLAHVTWDFEGQDKIHIGDFGILPDYQNLGLGQMTIKKLEQMYHPKDGWELSTILQEAGNIHFYEKLGYQATGSLTHINEKMDIIGFEKKEK</sequence>
<dbReference type="Gene3D" id="3.40.630.30">
    <property type="match status" value="1"/>
</dbReference>
<evidence type="ECO:0000313" key="3">
    <source>
        <dbReference type="Proteomes" id="UP000076519"/>
    </source>
</evidence>
<comment type="caution">
    <text evidence="2">The sequence shown here is derived from an EMBL/GenBank/DDBJ whole genome shotgun (WGS) entry which is preliminary data.</text>
</comment>
<dbReference type="RefSeq" id="WP_063281911.1">
    <property type="nucleotide sequence ID" value="NZ_LIYF01000021.1"/>
</dbReference>
<feature type="domain" description="N-acetyltransferase" evidence="1">
    <location>
        <begin position="3"/>
        <end position="162"/>
    </location>
</feature>
<dbReference type="PATRIC" id="fig|1359.32.peg.225"/>
<name>A0A166JKH0_LACLC</name>
<dbReference type="InterPro" id="IPR016181">
    <property type="entry name" value="Acyl_CoA_acyltransferase"/>
</dbReference>
<dbReference type="PROSITE" id="PS51186">
    <property type="entry name" value="GNAT"/>
    <property type="match status" value="1"/>
</dbReference>